<comment type="similarity">
    <text evidence="1 2">Belongs to the universal stress protein A family.</text>
</comment>
<dbReference type="HOGENOM" id="CLU_049301_11_0_7"/>
<reference evidence="4 5" key="1">
    <citation type="journal article" date="2014" name="Nature">
        <title>An environmental bacterial taxon with a large and distinct metabolic repertoire.</title>
        <authorList>
            <person name="Wilson M.C."/>
            <person name="Mori T."/>
            <person name="Ruckert C."/>
            <person name="Uria A.R."/>
            <person name="Helf M.J."/>
            <person name="Takada K."/>
            <person name="Gernert C."/>
            <person name="Steffens U.A."/>
            <person name="Heycke N."/>
            <person name="Schmitt S."/>
            <person name="Rinke C."/>
            <person name="Helfrich E.J."/>
            <person name="Brachmann A.O."/>
            <person name="Gurgui C."/>
            <person name="Wakimoto T."/>
            <person name="Kracht M."/>
            <person name="Crusemann M."/>
            <person name="Hentschel U."/>
            <person name="Abe I."/>
            <person name="Matsunaga S."/>
            <person name="Kalinowski J."/>
            <person name="Takeyama H."/>
            <person name="Piel J."/>
        </authorList>
    </citation>
    <scope>NUCLEOTIDE SEQUENCE [LARGE SCALE GENOMIC DNA]</scope>
    <source>
        <strain evidence="5">TSY2</strain>
    </source>
</reference>
<dbReference type="PANTHER" id="PTHR46268">
    <property type="entry name" value="STRESS RESPONSE PROTEIN NHAX"/>
    <property type="match status" value="1"/>
</dbReference>
<evidence type="ECO:0000256" key="2">
    <source>
        <dbReference type="PIRNR" id="PIRNR006276"/>
    </source>
</evidence>
<dbReference type="Pfam" id="PF00582">
    <property type="entry name" value="Usp"/>
    <property type="match status" value="1"/>
</dbReference>
<keyword evidence="2" id="KW-0963">Cytoplasm</keyword>
<evidence type="ECO:0000256" key="1">
    <source>
        <dbReference type="ARBA" id="ARBA00008791"/>
    </source>
</evidence>
<dbReference type="EMBL" id="AZHX01001736">
    <property type="protein sequence ID" value="ETX00374.1"/>
    <property type="molecule type" value="Genomic_DNA"/>
</dbReference>
<evidence type="ECO:0000313" key="4">
    <source>
        <dbReference type="EMBL" id="ETX00374.1"/>
    </source>
</evidence>
<dbReference type="SUPFAM" id="SSF52402">
    <property type="entry name" value="Adenine nucleotide alpha hydrolases-like"/>
    <property type="match status" value="1"/>
</dbReference>
<comment type="caution">
    <text evidence="4">The sequence shown here is derived from an EMBL/GenBank/DDBJ whole genome shotgun (WGS) entry which is preliminary data.</text>
</comment>
<dbReference type="PANTHER" id="PTHR46268:SF6">
    <property type="entry name" value="UNIVERSAL STRESS PROTEIN UP12"/>
    <property type="match status" value="1"/>
</dbReference>
<dbReference type="InterPro" id="IPR006015">
    <property type="entry name" value="Universal_stress_UspA"/>
</dbReference>
<comment type="subcellular location">
    <subcellularLocation>
        <location evidence="2">Cytoplasm</location>
    </subcellularLocation>
</comment>
<dbReference type="Proteomes" id="UP000019140">
    <property type="component" value="Unassembled WGS sequence"/>
</dbReference>
<dbReference type="Gene3D" id="3.40.50.620">
    <property type="entry name" value="HUPs"/>
    <property type="match status" value="1"/>
</dbReference>
<dbReference type="PIRSF" id="PIRSF006276">
    <property type="entry name" value="UspA"/>
    <property type="match status" value="1"/>
</dbReference>
<dbReference type="AlphaFoldDB" id="W4LQP5"/>
<evidence type="ECO:0000259" key="3">
    <source>
        <dbReference type="Pfam" id="PF00582"/>
    </source>
</evidence>
<dbReference type="InterPro" id="IPR006016">
    <property type="entry name" value="UspA"/>
</dbReference>
<accession>W4LQP5</accession>
<organism evidence="4 5">
    <name type="scientific">Candidatus Entotheonella gemina</name>
    <dbReference type="NCBI Taxonomy" id="1429439"/>
    <lineage>
        <taxon>Bacteria</taxon>
        <taxon>Pseudomonadati</taxon>
        <taxon>Nitrospinota/Tectimicrobiota group</taxon>
        <taxon>Candidatus Tectimicrobiota</taxon>
        <taxon>Candidatus Entotheonellia</taxon>
        <taxon>Candidatus Entotheonellales</taxon>
        <taxon>Candidatus Entotheonellaceae</taxon>
        <taxon>Candidatus Entotheonella</taxon>
    </lineage>
</organism>
<evidence type="ECO:0000313" key="5">
    <source>
        <dbReference type="Proteomes" id="UP000019140"/>
    </source>
</evidence>
<dbReference type="CDD" id="cd00293">
    <property type="entry name" value="USP-like"/>
    <property type="match status" value="1"/>
</dbReference>
<name>W4LQP5_9BACT</name>
<dbReference type="PRINTS" id="PR01438">
    <property type="entry name" value="UNVRSLSTRESS"/>
</dbReference>
<dbReference type="InterPro" id="IPR014729">
    <property type="entry name" value="Rossmann-like_a/b/a_fold"/>
</dbReference>
<protein>
    <recommendedName>
        <fullName evidence="2">Universal stress protein</fullName>
    </recommendedName>
</protein>
<gene>
    <name evidence="4" type="ORF">ETSY2_39235</name>
</gene>
<feature type="domain" description="UspA" evidence="3">
    <location>
        <begin position="4"/>
        <end position="143"/>
    </location>
</feature>
<keyword evidence="5" id="KW-1185">Reference proteome</keyword>
<dbReference type="GO" id="GO:0005737">
    <property type="term" value="C:cytoplasm"/>
    <property type="evidence" value="ECO:0007669"/>
    <property type="project" value="UniProtKB-SubCell"/>
</dbReference>
<sequence length="151" mass="16040">MTAKHILVPTDFSAYADHALAYAIELATALRARLTLLHVFHLSPLTVGEVPPAVLNTVLQEIETDAQKQTQIALDRIQQAGLQGDSAIVEGLPFQTIIDAAKDKDIDLIVMGTHGRTGLTHVLMGSVAEKVVRLAPCPVLVTRGTTEAAGA</sequence>
<proteinExistence type="inferred from homology"/>